<reference evidence="3" key="1">
    <citation type="submission" date="2014-03" db="EMBL/GenBank/DDBJ databases">
        <authorList>
            <person name="Aksoy S."/>
            <person name="Warren W."/>
            <person name="Wilson R.K."/>
        </authorList>
    </citation>
    <scope>NUCLEOTIDE SEQUENCE [LARGE SCALE GENOMIC DNA]</scope>
    <source>
        <strain evidence="3">IAEA</strain>
    </source>
</reference>
<accession>A0A1B0AHE7</accession>
<dbReference type="EnsemblMetazoa" id="GPAI045853-RA">
    <property type="protein sequence ID" value="GPAI045853-PA"/>
    <property type="gene ID" value="GPAI045853"/>
</dbReference>
<sequence>MFCILLRARQREKRGSLPPQVSFRNAPNDTIYMVCGVVIAMLLVGLIIILVAVTINYNDYNETNVEQQRLCGIFPRRIESNRLEQQQPGKGELIKTRSAKVLLSVENTATFCFRLPPSIRSYVAFLVVANN</sequence>
<keyword evidence="1" id="KW-1133">Transmembrane helix</keyword>
<evidence type="ECO:0000313" key="3">
    <source>
        <dbReference type="Proteomes" id="UP000092445"/>
    </source>
</evidence>
<reference evidence="2" key="2">
    <citation type="submission" date="2020-05" db="UniProtKB">
        <authorList>
            <consortium name="EnsemblMetazoa"/>
        </authorList>
    </citation>
    <scope>IDENTIFICATION</scope>
    <source>
        <strain evidence="2">IAEA</strain>
    </source>
</reference>
<protein>
    <submittedName>
        <fullName evidence="2">Uncharacterized protein</fullName>
    </submittedName>
</protein>
<evidence type="ECO:0000256" key="1">
    <source>
        <dbReference type="SAM" id="Phobius"/>
    </source>
</evidence>
<organism evidence="2 3">
    <name type="scientific">Glossina pallidipes</name>
    <name type="common">Tsetse fly</name>
    <dbReference type="NCBI Taxonomy" id="7398"/>
    <lineage>
        <taxon>Eukaryota</taxon>
        <taxon>Metazoa</taxon>
        <taxon>Ecdysozoa</taxon>
        <taxon>Arthropoda</taxon>
        <taxon>Hexapoda</taxon>
        <taxon>Insecta</taxon>
        <taxon>Pterygota</taxon>
        <taxon>Neoptera</taxon>
        <taxon>Endopterygota</taxon>
        <taxon>Diptera</taxon>
        <taxon>Brachycera</taxon>
        <taxon>Muscomorpha</taxon>
        <taxon>Hippoboscoidea</taxon>
        <taxon>Glossinidae</taxon>
        <taxon>Glossina</taxon>
    </lineage>
</organism>
<proteinExistence type="predicted"/>
<feature type="transmembrane region" description="Helical" evidence="1">
    <location>
        <begin position="31"/>
        <end position="53"/>
    </location>
</feature>
<dbReference type="Proteomes" id="UP000092445">
    <property type="component" value="Unassembled WGS sequence"/>
</dbReference>
<name>A0A1B0AHE7_GLOPL</name>
<keyword evidence="3" id="KW-1185">Reference proteome</keyword>
<keyword evidence="1" id="KW-0472">Membrane</keyword>
<keyword evidence="1" id="KW-0812">Transmembrane</keyword>
<dbReference type="VEuPathDB" id="VectorBase:GPAI045853"/>
<dbReference type="AlphaFoldDB" id="A0A1B0AHE7"/>
<evidence type="ECO:0000313" key="2">
    <source>
        <dbReference type="EnsemblMetazoa" id="GPAI045853-PA"/>
    </source>
</evidence>